<dbReference type="Pfam" id="PF02653">
    <property type="entry name" value="BPD_transp_2"/>
    <property type="match status" value="1"/>
</dbReference>
<feature type="transmembrane region" description="Helical" evidence="9">
    <location>
        <begin position="41"/>
        <end position="58"/>
    </location>
</feature>
<comment type="subcellular location">
    <subcellularLocation>
        <location evidence="1">Cell membrane</location>
        <topology evidence="1">Multi-pass membrane protein</topology>
    </subcellularLocation>
</comment>
<gene>
    <name evidence="10" type="ORF">RB2654_19388</name>
</gene>
<keyword evidence="7 9" id="KW-0472">Membrane</keyword>
<sequence>MASAASSLTFILLYGVSYGLVLFIISIGLVITMGLMRVMNLAHGAFAAIGGYIAVGVMTNFGIPFPLAVVAAVAGVVALSVVLERLVFVNLYGAPELDQVLMTIGINFIVIGGLTIFFGPNVYPISLPDYLTGNVDLGIRNFEVYRLFVIAMGLIVVVGLWIMFEKTSFGAKLRAAVDNPSMTRVIGINVNRVFIIAFGIGSGLAALGGAIGAGMLPLEPYYPMKYLVLVLVVVALSGFGNMRASLAVAVLVGIVDTAGRFLVPSFGGFIIYIVLVVLMVLRPEGLFTKRAA</sequence>
<evidence type="ECO:0000256" key="5">
    <source>
        <dbReference type="ARBA" id="ARBA00022970"/>
    </source>
</evidence>
<feature type="transmembrane region" description="Helical" evidence="9">
    <location>
        <begin position="12"/>
        <end position="35"/>
    </location>
</feature>
<evidence type="ECO:0000256" key="4">
    <source>
        <dbReference type="ARBA" id="ARBA00022692"/>
    </source>
</evidence>
<dbReference type="PANTHER" id="PTHR11795:SF442">
    <property type="entry name" value="ABC TRANSPORTER ATP-BINDING PROTEIN"/>
    <property type="match status" value="1"/>
</dbReference>
<organism evidence="10 11">
    <name type="scientific">Maritimibacter alkaliphilus HTCC2654</name>
    <dbReference type="NCBI Taxonomy" id="314271"/>
    <lineage>
        <taxon>Bacteria</taxon>
        <taxon>Pseudomonadati</taxon>
        <taxon>Pseudomonadota</taxon>
        <taxon>Alphaproteobacteria</taxon>
        <taxon>Rhodobacterales</taxon>
        <taxon>Roseobacteraceae</taxon>
        <taxon>Maritimibacter</taxon>
    </lineage>
</organism>
<evidence type="ECO:0000313" key="10">
    <source>
        <dbReference type="EMBL" id="EAQ14779.1"/>
    </source>
</evidence>
<protein>
    <recommendedName>
        <fullName evidence="12">Branched-chain amino acid ABC transporter permease</fullName>
    </recommendedName>
</protein>
<dbReference type="OrthoDB" id="9807115at2"/>
<dbReference type="PANTHER" id="PTHR11795">
    <property type="entry name" value="BRANCHED-CHAIN AMINO ACID TRANSPORT SYSTEM PERMEASE PROTEIN LIVH"/>
    <property type="match status" value="1"/>
</dbReference>
<feature type="transmembrane region" description="Helical" evidence="9">
    <location>
        <begin position="226"/>
        <end position="255"/>
    </location>
</feature>
<feature type="transmembrane region" description="Helical" evidence="9">
    <location>
        <begin position="100"/>
        <end position="123"/>
    </location>
</feature>
<evidence type="ECO:0000256" key="3">
    <source>
        <dbReference type="ARBA" id="ARBA00022475"/>
    </source>
</evidence>
<reference evidence="10 11" key="1">
    <citation type="journal article" date="2010" name="J. Bacteriol.">
        <title>Genome sequences of Pelagibaca bermudensis HTCC2601T and Maritimibacter alkaliphilus HTCC2654T, the type strains of two marine Roseobacter genera.</title>
        <authorList>
            <person name="Thrash J.C."/>
            <person name="Cho J.C."/>
            <person name="Ferriera S."/>
            <person name="Johnson J."/>
            <person name="Vergin K.L."/>
            <person name="Giovannoni S.J."/>
        </authorList>
    </citation>
    <scope>NUCLEOTIDE SEQUENCE [LARGE SCALE GENOMIC DNA]</scope>
    <source>
        <strain evidence="10 11">HTCC2654</strain>
    </source>
</reference>
<evidence type="ECO:0000256" key="2">
    <source>
        <dbReference type="ARBA" id="ARBA00022448"/>
    </source>
</evidence>
<dbReference type="InterPro" id="IPR052157">
    <property type="entry name" value="BCAA_transport_permease"/>
</dbReference>
<evidence type="ECO:0000256" key="8">
    <source>
        <dbReference type="ARBA" id="ARBA00037998"/>
    </source>
</evidence>
<evidence type="ECO:0008006" key="12">
    <source>
        <dbReference type="Google" id="ProtNLM"/>
    </source>
</evidence>
<dbReference type="GO" id="GO:0022857">
    <property type="term" value="F:transmembrane transporter activity"/>
    <property type="evidence" value="ECO:0007669"/>
    <property type="project" value="InterPro"/>
</dbReference>
<comment type="similarity">
    <text evidence="8">Belongs to the binding-protein-dependent transport system permease family. LivHM subfamily.</text>
</comment>
<keyword evidence="11" id="KW-1185">Reference proteome</keyword>
<feature type="transmembrane region" description="Helical" evidence="9">
    <location>
        <begin position="65"/>
        <end position="88"/>
    </location>
</feature>
<dbReference type="CDD" id="cd06582">
    <property type="entry name" value="TM_PBP1_LivH_like"/>
    <property type="match status" value="1"/>
</dbReference>
<dbReference type="RefSeq" id="WP_008334646.1">
    <property type="nucleotide sequence ID" value="NZ_CH902578.1"/>
</dbReference>
<evidence type="ECO:0000256" key="6">
    <source>
        <dbReference type="ARBA" id="ARBA00022989"/>
    </source>
</evidence>
<keyword evidence="6 9" id="KW-1133">Transmembrane helix</keyword>
<keyword evidence="2" id="KW-0813">Transport</keyword>
<feature type="transmembrane region" description="Helical" evidence="9">
    <location>
        <begin position="144"/>
        <end position="164"/>
    </location>
</feature>
<dbReference type="HOGENOM" id="CLU_039929_2_1_5"/>
<dbReference type="Proteomes" id="UP000002931">
    <property type="component" value="Unassembled WGS sequence"/>
</dbReference>
<feature type="transmembrane region" description="Helical" evidence="9">
    <location>
        <begin position="193"/>
        <end position="214"/>
    </location>
</feature>
<keyword evidence="4 9" id="KW-0812">Transmembrane</keyword>
<dbReference type="eggNOG" id="COG0559">
    <property type="taxonomic scope" value="Bacteria"/>
</dbReference>
<dbReference type="EMBL" id="AAMT01000001">
    <property type="protein sequence ID" value="EAQ14779.1"/>
    <property type="molecule type" value="Genomic_DNA"/>
</dbReference>
<feature type="transmembrane region" description="Helical" evidence="9">
    <location>
        <begin position="261"/>
        <end position="281"/>
    </location>
</feature>
<dbReference type="GO" id="GO:0005886">
    <property type="term" value="C:plasma membrane"/>
    <property type="evidence" value="ECO:0007669"/>
    <property type="project" value="UniProtKB-SubCell"/>
</dbReference>
<dbReference type="STRING" id="314271.RB2654_19388"/>
<comment type="caution">
    <text evidence="10">The sequence shown here is derived from an EMBL/GenBank/DDBJ whole genome shotgun (WGS) entry which is preliminary data.</text>
</comment>
<proteinExistence type="inferred from homology"/>
<evidence type="ECO:0000256" key="7">
    <source>
        <dbReference type="ARBA" id="ARBA00023136"/>
    </source>
</evidence>
<evidence type="ECO:0000256" key="1">
    <source>
        <dbReference type="ARBA" id="ARBA00004651"/>
    </source>
</evidence>
<evidence type="ECO:0000256" key="9">
    <source>
        <dbReference type="SAM" id="Phobius"/>
    </source>
</evidence>
<dbReference type="AlphaFoldDB" id="A3VA38"/>
<dbReference type="InterPro" id="IPR001851">
    <property type="entry name" value="ABC_transp_permease"/>
</dbReference>
<accession>A3VA38</accession>
<keyword evidence="5" id="KW-0029">Amino-acid transport</keyword>
<evidence type="ECO:0000313" key="11">
    <source>
        <dbReference type="Proteomes" id="UP000002931"/>
    </source>
</evidence>
<name>A3VA38_9RHOB</name>
<dbReference type="GO" id="GO:0006865">
    <property type="term" value="P:amino acid transport"/>
    <property type="evidence" value="ECO:0007669"/>
    <property type="project" value="UniProtKB-KW"/>
</dbReference>
<keyword evidence="3" id="KW-1003">Cell membrane</keyword>